<dbReference type="InterPro" id="IPR006600">
    <property type="entry name" value="HTH_CenpB_DNA-bd_dom"/>
</dbReference>
<dbReference type="AlphaFoldDB" id="A0A8J5K8X8"/>
<reference evidence="3" key="1">
    <citation type="journal article" date="2021" name="Sci. Adv.">
        <title>The American lobster genome reveals insights on longevity, neural, and immune adaptations.</title>
        <authorList>
            <person name="Polinski J.M."/>
            <person name="Zimin A.V."/>
            <person name="Clark K.F."/>
            <person name="Kohn A.B."/>
            <person name="Sadowski N."/>
            <person name="Timp W."/>
            <person name="Ptitsyn A."/>
            <person name="Khanna P."/>
            <person name="Romanova D.Y."/>
            <person name="Williams P."/>
            <person name="Greenwood S.J."/>
            <person name="Moroz L.L."/>
            <person name="Walt D.R."/>
            <person name="Bodnar A.G."/>
        </authorList>
    </citation>
    <scope>NUCLEOTIDE SEQUENCE</scope>
    <source>
        <strain evidence="3">GMGI-L3</strain>
    </source>
</reference>
<dbReference type="GO" id="GO:0003677">
    <property type="term" value="F:DNA binding"/>
    <property type="evidence" value="ECO:0007669"/>
    <property type="project" value="UniProtKB-KW"/>
</dbReference>
<dbReference type="Pfam" id="PF03221">
    <property type="entry name" value="HTH_Tnp_Tc5"/>
    <property type="match status" value="1"/>
</dbReference>
<keyword evidence="1" id="KW-0238">DNA-binding</keyword>
<evidence type="ECO:0000259" key="2">
    <source>
        <dbReference type="PROSITE" id="PS51253"/>
    </source>
</evidence>
<dbReference type="Proteomes" id="UP000747542">
    <property type="component" value="Unassembled WGS sequence"/>
</dbReference>
<evidence type="ECO:0000313" key="3">
    <source>
        <dbReference type="EMBL" id="KAG7169541.1"/>
    </source>
</evidence>
<proteinExistence type="predicted"/>
<dbReference type="EMBL" id="JAHLQT010016029">
    <property type="protein sequence ID" value="KAG7169541.1"/>
    <property type="molecule type" value="Genomic_DNA"/>
</dbReference>
<organism evidence="3 4">
    <name type="scientific">Homarus americanus</name>
    <name type="common">American lobster</name>
    <dbReference type="NCBI Taxonomy" id="6706"/>
    <lineage>
        <taxon>Eukaryota</taxon>
        <taxon>Metazoa</taxon>
        <taxon>Ecdysozoa</taxon>
        <taxon>Arthropoda</taxon>
        <taxon>Crustacea</taxon>
        <taxon>Multicrustacea</taxon>
        <taxon>Malacostraca</taxon>
        <taxon>Eumalacostraca</taxon>
        <taxon>Eucarida</taxon>
        <taxon>Decapoda</taxon>
        <taxon>Pleocyemata</taxon>
        <taxon>Astacidea</taxon>
        <taxon>Nephropoidea</taxon>
        <taxon>Nephropidae</taxon>
        <taxon>Homarus</taxon>
    </lineage>
</organism>
<dbReference type="PROSITE" id="PS51253">
    <property type="entry name" value="HTH_CENPB"/>
    <property type="match status" value="1"/>
</dbReference>
<gene>
    <name evidence="3" type="primary">TIGD7-L53</name>
    <name evidence="3" type="ORF">Hamer_G024492</name>
</gene>
<protein>
    <submittedName>
        <fullName evidence="3">Tigger transposable element-derived protein 7-like 53</fullName>
    </submittedName>
</protein>
<accession>A0A8J5K8X8</accession>
<feature type="domain" description="HTH CENPB-type" evidence="2">
    <location>
        <begin position="1"/>
        <end position="37"/>
    </location>
</feature>
<keyword evidence="4" id="KW-1185">Reference proteome</keyword>
<dbReference type="Gene3D" id="1.10.10.60">
    <property type="entry name" value="Homeodomain-like"/>
    <property type="match status" value="1"/>
</dbReference>
<evidence type="ECO:0000313" key="4">
    <source>
        <dbReference type="Proteomes" id="UP000747542"/>
    </source>
</evidence>
<sequence length="282" mass="31664">MQMAVEKLATHLVITNFNASDGWLWRFRRRHGSVNHKVCGEAASAPTEGIEPFQKMLTESIVGEGLCFCHRCIVQRRRDFFVEIVTREYSVLAKEHSTRGRKLDKVRFSVMRAANADGTHRLTPVILKDVDDFEGSEVADYHHNMKKADEDTITEENVLEWLHSDEGDPGFQLMTEEEIAASCAAPEEDDDDSEDEDITLFGLKLSAVRAGLDTAIEYLHAITNDPSYKITTPTFQTKTDSFFHPKPPSIPAVLLHLALLLPPHLSSTQSDITVPLLSDEDD</sequence>
<name>A0A8J5K8X8_HOMAM</name>
<evidence type="ECO:0000256" key="1">
    <source>
        <dbReference type="ARBA" id="ARBA00023125"/>
    </source>
</evidence>
<comment type="caution">
    <text evidence="3">The sequence shown here is derived from an EMBL/GenBank/DDBJ whole genome shotgun (WGS) entry which is preliminary data.</text>
</comment>